<sequence length="77" mass="8973">MIQIGRQSVADGQKPGKARTRRNLLLKRQKVRLESRKSLPYLKAGRVRQNAELRKHGPVFKNGGFSKERTLNQSFRW</sequence>
<comment type="caution">
    <text evidence="2">The sequence shown here is derived from an EMBL/GenBank/DDBJ whole genome shotgun (WGS) entry which is preliminary data.</text>
</comment>
<dbReference type="EMBL" id="LQYT01000040">
    <property type="protein sequence ID" value="KYD19397.1"/>
    <property type="molecule type" value="Genomic_DNA"/>
</dbReference>
<reference evidence="2 3" key="1">
    <citation type="submission" date="2016-01" db="EMBL/GenBank/DDBJ databases">
        <title>Draft Genome Sequences of Seven Thermophilic Sporeformers Isolated from Foods.</title>
        <authorList>
            <person name="Berendsen E.M."/>
            <person name="Wells-Bennik M.H."/>
            <person name="Krawcyk A.O."/>
            <person name="De Jong A."/>
            <person name="Holsappel S."/>
            <person name="Eijlander R.T."/>
            <person name="Kuipers O.P."/>
        </authorList>
    </citation>
    <scope>NUCLEOTIDE SEQUENCE [LARGE SCALE GENOMIC DNA]</scope>
    <source>
        <strain evidence="2 3">B4135</strain>
    </source>
</reference>
<evidence type="ECO:0000313" key="2">
    <source>
        <dbReference type="EMBL" id="KYD19397.1"/>
    </source>
</evidence>
<gene>
    <name evidence="2" type="ORF">B4135_0301</name>
</gene>
<accession>A0A150M459</accession>
<feature type="region of interest" description="Disordered" evidence="1">
    <location>
        <begin position="1"/>
        <end position="22"/>
    </location>
</feature>
<dbReference type="AlphaFoldDB" id="A0A150M459"/>
<dbReference type="Proteomes" id="UP000075683">
    <property type="component" value="Unassembled WGS sequence"/>
</dbReference>
<dbReference type="STRING" id="301148.B4135_0301"/>
<protein>
    <submittedName>
        <fullName evidence="2">Uncharacterized protein</fullName>
    </submittedName>
</protein>
<evidence type="ECO:0000256" key="1">
    <source>
        <dbReference type="SAM" id="MobiDB-lite"/>
    </source>
</evidence>
<name>A0A150M459_9BACI</name>
<proteinExistence type="predicted"/>
<organism evidence="2 3">
    <name type="scientific">Caldibacillus debilis</name>
    <dbReference type="NCBI Taxonomy" id="301148"/>
    <lineage>
        <taxon>Bacteria</taxon>
        <taxon>Bacillati</taxon>
        <taxon>Bacillota</taxon>
        <taxon>Bacilli</taxon>
        <taxon>Bacillales</taxon>
        <taxon>Bacillaceae</taxon>
        <taxon>Caldibacillus</taxon>
    </lineage>
</organism>
<evidence type="ECO:0000313" key="3">
    <source>
        <dbReference type="Proteomes" id="UP000075683"/>
    </source>
</evidence>